<accession>A0A9D4N208</accession>
<gene>
    <name evidence="2" type="ORF">DPMN_012217</name>
</gene>
<dbReference type="EMBL" id="JAIWYP010000001">
    <property type="protein sequence ID" value="KAH3888187.1"/>
    <property type="molecule type" value="Genomic_DNA"/>
</dbReference>
<sequence length="143" mass="15316">MYYHTVIHTLSQTNKHSHRNTIPPGNTQLRQGRSQVRAEKAGGLGVGLATLPCSNLIATEMPNRITTDITDLAESGPPAGGHMTPDSESQCQLEAIRLKTITPLGPQPSSVHGMSEPCTRPEGEHKWLQRLGSSSSPSKGSVN</sequence>
<organism evidence="2 3">
    <name type="scientific">Dreissena polymorpha</name>
    <name type="common">Zebra mussel</name>
    <name type="synonym">Mytilus polymorpha</name>
    <dbReference type="NCBI Taxonomy" id="45954"/>
    <lineage>
        <taxon>Eukaryota</taxon>
        <taxon>Metazoa</taxon>
        <taxon>Spiralia</taxon>
        <taxon>Lophotrochozoa</taxon>
        <taxon>Mollusca</taxon>
        <taxon>Bivalvia</taxon>
        <taxon>Autobranchia</taxon>
        <taxon>Heteroconchia</taxon>
        <taxon>Euheterodonta</taxon>
        <taxon>Imparidentia</taxon>
        <taxon>Neoheterodontei</taxon>
        <taxon>Myida</taxon>
        <taxon>Dreissenoidea</taxon>
        <taxon>Dreissenidae</taxon>
        <taxon>Dreissena</taxon>
    </lineage>
</organism>
<keyword evidence="3" id="KW-1185">Reference proteome</keyword>
<comment type="caution">
    <text evidence="2">The sequence shown here is derived from an EMBL/GenBank/DDBJ whole genome shotgun (WGS) entry which is preliminary data.</text>
</comment>
<proteinExistence type="predicted"/>
<reference evidence="2" key="2">
    <citation type="submission" date="2020-11" db="EMBL/GenBank/DDBJ databases">
        <authorList>
            <person name="McCartney M.A."/>
            <person name="Auch B."/>
            <person name="Kono T."/>
            <person name="Mallez S."/>
            <person name="Becker A."/>
            <person name="Gohl D.M."/>
            <person name="Silverstein K.A.T."/>
            <person name="Koren S."/>
            <person name="Bechman K.B."/>
            <person name="Herman A."/>
            <person name="Abrahante J.E."/>
            <person name="Garbe J."/>
        </authorList>
    </citation>
    <scope>NUCLEOTIDE SEQUENCE</scope>
    <source>
        <strain evidence="2">Duluth1</strain>
        <tissue evidence="2">Whole animal</tissue>
    </source>
</reference>
<dbReference type="AlphaFoldDB" id="A0A9D4N208"/>
<feature type="region of interest" description="Disordered" evidence="1">
    <location>
        <begin position="102"/>
        <end position="143"/>
    </location>
</feature>
<name>A0A9D4N208_DREPO</name>
<feature type="region of interest" description="Disordered" evidence="1">
    <location>
        <begin position="70"/>
        <end position="89"/>
    </location>
</feature>
<feature type="compositionally biased region" description="Low complexity" evidence="1">
    <location>
        <begin position="132"/>
        <end position="143"/>
    </location>
</feature>
<evidence type="ECO:0000256" key="1">
    <source>
        <dbReference type="SAM" id="MobiDB-lite"/>
    </source>
</evidence>
<evidence type="ECO:0000313" key="2">
    <source>
        <dbReference type="EMBL" id="KAH3888187.1"/>
    </source>
</evidence>
<dbReference type="Proteomes" id="UP000828390">
    <property type="component" value="Unassembled WGS sequence"/>
</dbReference>
<protein>
    <submittedName>
        <fullName evidence="2">Uncharacterized protein</fullName>
    </submittedName>
</protein>
<evidence type="ECO:0000313" key="3">
    <source>
        <dbReference type="Proteomes" id="UP000828390"/>
    </source>
</evidence>
<reference evidence="2" key="1">
    <citation type="journal article" date="2019" name="bioRxiv">
        <title>The Genome of the Zebra Mussel, Dreissena polymorpha: A Resource for Invasive Species Research.</title>
        <authorList>
            <person name="McCartney M.A."/>
            <person name="Auch B."/>
            <person name="Kono T."/>
            <person name="Mallez S."/>
            <person name="Zhang Y."/>
            <person name="Obille A."/>
            <person name="Becker A."/>
            <person name="Abrahante J.E."/>
            <person name="Garbe J."/>
            <person name="Badalamenti J.P."/>
            <person name="Herman A."/>
            <person name="Mangelson H."/>
            <person name="Liachko I."/>
            <person name="Sullivan S."/>
            <person name="Sone E.D."/>
            <person name="Koren S."/>
            <person name="Silverstein K.A.T."/>
            <person name="Beckman K.B."/>
            <person name="Gohl D.M."/>
        </authorList>
    </citation>
    <scope>NUCLEOTIDE SEQUENCE</scope>
    <source>
        <strain evidence="2">Duluth1</strain>
        <tissue evidence="2">Whole animal</tissue>
    </source>
</reference>